<proteinExistence type="predicted"/>
<dbReference type="Proteomes" id="UP001199525">
    <property type="component" value="Unassembled WGS sequence"/>
</dbReference>
<dbReference type="EMBL" id="JAIVFQ010000046">
    <property type="protein sequence ID" value="MCC5602211.1"/>
    <property type="molecule type" value="Genomic_DNA"/>
</dbReference>
<organism evidence="1 2">
    <name type="scientific">Nostoc favosum CHAB5714</name>
    <dbReference type="NCBI Taxonomy" id="2780399"/>
    <lineage>
        <taxon>Bacteria</taxon>
        <taxon>Bacillati</taxon>
        <taxon>Cyanobacteriota</taxon>
        <taxon>Cyanophyceae</taxon>
        <taxon>Nostocales</taxon>
        <taxon>Nostocaceae</taxon>
        <taxon>Nostoc</taxon>
        <taxon>Nostoc favosum</taxon>
    </lineage>
</organism>
<gene>
    <name evidence="1" type="ORF">LC586_24170</name>
</gene>
<reference evidence="1 2" key="1">
    <citation type="journal article" date="2021" name="Microorganisms">
        <title>Genome Evolution of Filamentous Cyanobacterium Nostoc Species: From Facultative Symbiosis to Free Living.</title>
        <authorList>
            <person name="Huo D."/>
            <person name="Li H."/>
            <person name="Cai F."/>
            <person name="Guo X."/>
            <person name="Qiao Z."/>
            <person name="Wang W."/>
            <person name="Yu G."/>
            <person name="Li R."/>
        </authorList>
    </citation>
    <scope>NUCLEOTIDE SEQUENCE [LARGE SCALE GENOMIC DNA]</scope>
    <source>
        <strain evidence="1 2">CHAB 5714</strain>
    </source>
</reference>
<sequence>MTDLLAYVVFPIALFFLIKSTKAANEEERIRELKEEQQFREEYERLLIDREKNKIRHEKNKQKEK</sequence>
<protein>
    <submittedName>
        <fullName evidence="1">Uncharacterized protein</fullName>
    </submittedName>
</protein>
<name>A0ABS8IDU8_9NOSO</name>
<evidence type="ECO:0000313" key="1">
    <source>
        <dbReference type="EMBL" id="MCC5602211.1"/>
    </source>
</evidence>
<keyword evidence="2" id="KW-1185">Reference proteome</keyword>
<evidence type="ECO:0000313" key="2">
    <source>
        <dbReference type="Proteomes" id="UP001199525"/>
    </source>
</evidence>
<comment type="caution">
    <text evidence="1">The sequence shown here is derived from an EMBL/GenBank/DDBJ whole genome shotgun (WGS) entry which is preliminary data.</text>
</comment>
<accession>A0ABS8IDU8</accession>
<dbReference type="RefSeq" id="WP_229487180.1">
    <property type="nucleotide sequence ID" value="NZ_JAIVFQ010000046.1"/>
</dbReference>